<proteinExistence type="predicted"/>
<evidence type="ECO:0000313" key="2">
    <source>
        <dbReference type="EMBL" id="CDS11500.1"/>
    </source>
</evidence>
<dbReference type="PANTHER" id="PTHR40050">
    <property type="entry name" value="INNER SPORE COAT PROTEIN H"/>
    <property type="match status" value="1"/>
</dbReference>
<reference evidence="2" key="1">
    <citation type="journal article" date="2014" name="Genome Announc.">
        <title>De novo whole-genome sequence and genome annotation of Lichtheimia ramosa.</title>
        <authorList>
            <person name="Linde J."/>
            <person name="Schwartze V."/>
            <person name="Binder U."/>
            <person name="Lass-Florl C."/>
            <person name="Voigt K."/>
            <person name="Horn F."/>
        </authorList>
    </citation>
    <scope>NUCLEOTIDE SEQUENCE</scope>
    <source>
        <strain evidence="2">JMRC FSU:6197</strain>
    </source>
</reference>
<dbReference type="OrthoDB" id="10267127at2759"/>
<feature type="signal peptide" evidence="1">
    <location>
        <begin position="1"/>
        <end position="18"/>
    </location>
</feature>
<dbReference type="EMBL" id="LK023346">
    <property type="protein sequence ID" value="CDS11500.1"/>
    <property type="molecule type" value="Genomic_DNA"/>
</dbReference>
<dbReference type="InterPro" id="IPR014867">
    <property type="entry name" value="Spore_coat_CotH_CotH2/3/7"/>
</dbReference>
<protein>
    <recommendedName>
        <fullName evidence="3">Spore coat protein CotH</fullName>
    </recommendedName>
</protein>
<dbReference type="AlphaFoldDB" id="A0A077WW45"/>
<name>A0A077WW45_9FUNG</name>
<sequence>MLIYVVACVLFLVLSALAQQTSYSVISLVNGDAAGMVVVVDDKPYPLHISSSSSLLFSGSAPHSEKAYHYAKVDSTGNILEKEPFDREPFEGDATPNEHYNRTWNTWKIPQLPQVLDPLPAIHRIDSKLHIDGEIPTIHITGDDQAIQNMHKHEKDDIQVNTTMTYISLHDVQTFSGVEFEISGRFSRESSKLAYNIKLPKKTYLYGYRRLKLRSLATDPSYIREDLGYKMLAAAGVPTTDTSYVRVYLNNQPLGIFGFIEKFKNPWLRNEFADGNKDYQQGTLYQGKYTNPKAELLGGRVSDLSYYGDREHPYSLGEYKITEDPSEGESNYKALIELTKFLDKAPVTKEAWESHFDMESVLRAMALEFLLGFADGYLTVADNYFVYQTSPNSTQFIFLLWDIDLSLGSTSLIDISQIEAGDWHKFTSAVTKRPLMKFLQVPEYANRFDELIQELNDKLLNMDVLGQRIDETAAMLKEDVEWDKSCPRVSSAGLLNYNDMAVLAHAFGFMRTVDVNMHTVHDFNQRQRHEDVDFMKAVNGPTGYKHSLVGLKEYIKIKHQNVADHYDSKQ</sequence>
<accession>A0A077WW45</accession>
<keyword evidence="1" id="KW-0732">Signal</keyword>
<dbReference type="Pfam" id="PF08757">
    <property type="entry name" value="CotH"/>
    <property type="match status" value="1"/>
</dbReference>
<gene>
    <name evidence="2" type="ORF">LRAMOSA03763</name>
</gene>
<dbReference type="PANTHER" id="PTHR40050:SF1">
    <property type="entry name" value="INNER SPORE COAT PROTEIN H"/>
    <property type="match status" value="1"/>
</dbReference>
<evidence type="ECO:0000256" key="1">
    <source>
        <dbReference type="SAM" id="SignalP"/>
    </source>
</evidence>
<organism evidence="2">
    <name type="scientific">Lichtheimia ramosa</name>
    <dbReference type="NCBI Taxonomy" id="688394"/>
    <lineage>
        <taxon>Eukaryota</taxon>
        <taxon>Fungi</taxon>
        <taxon>Fungi incertae sedis</taxon>
        <taxon>Mucoromycota</taxon>
        <taxon>Mucoromycotina</taxon>
        <taxon>Mucoromycetes</taxon>
        <taxon>Mucorales</taxon>
        <taxon>Lichtheimiaceae</taxon>
        <taxon>Lichtheimia</taxon>
    </lineage>
</organism>
<evidence type="ECO:0008006" key="3">
    <source>
        <dbReference type="Google" id="ProtNLM"/>
    </source>
</evidence>
<feature type="chain" id="PRO_5001726582" description="Spore coat protein CotH" evidence="1">
    <location>
        <begin position="19"/>
        <end position="570"/>
    </location>
</feature>